<reference evidence="2 3" key="1">
    <citation type="journal article" date="2017" name="Nat. Commun.">
        <title>Genome assembly with in vitro proximity ligation data and whole-genome triplication in lettuce.</title>
        <authorList>
            <person name="Reyes-Chin-Wo S."/>
            <person name="Wang Z."/>
            <person name="Yang X."/>
            <person name="Kozik A."/>
            <person name="Arikit S."/>
            <person name="Song C."/>
            <person name="Xia L."/>
            <person name="Froenicke L."/>
            <person name="Lavelle D.O."/>
            <person name="Truco M.J."/>
            <person name="Xia R."/>
            <person name="Zhu S."/>
            <person name="Xu C."/>
            <person name="Xu H."/>
            <person name="Xu X."/>
            <person name="Cox K."/>
            <person name="Korf I."/>
            <person name="Meyers B.C."/>
            <person name="Michelmore R.W."/>
        </authorList>
    </citation>
    <scope>NUCLEOTIDE SEQUENCE [LARGE SCALE GENOMIC DNA]</scope>
    <source>
        <strain evidence="3">cv. Salinas</strain>
        <tissue evidence="2">Seedlings</tissue>
    </source>
</reference>
<dbReference type="Pfam" id="PF25597">
    <property type="entry name" value="SH3_retrovirus"/>
    <property type="match status" value="1"/>
</dbReference>
<evidence type="ECO:0000313" key="3">
    <source>
        <dbReference type="Proteomes" id="UP000235145"/>
    </source>
</evidence>
<feature type="domain" description="Retroviral polymerase SH3-like" evidence="1">
    <location>
        <begin position="2"/>
        <end position="40"/>
    </location>
</feature>
<keyword evidence="3" id="KW-1185">Reference proteome</keyword>
<accession>A0A9R1VZ63</accession>
<organism evidence="2 3">
    <name type="scientific">Lactuca sativa</name>
    <name type="common">Garden lettuce</name>
    <dbReference type="NCBI Taxonomy" id="4236"/>
    <lineage>
        <taxon>Eukaryota</taxon>
        <taxon>Viridiplantae</taxon>
        <taxon>Streptophyta</taxon>
        <taxon>Embryophyta</taxon>
        <taxon>Tracheophyta</taxon>
        <taxon>Spermatophyta</taxon>
        <taxon>Magnoliopsida</taxon>
        <taxon>eudicotyledons</taxon>
        <taxon>Gunneridae</taxon>
        <taxon>Pentapetalae</taxon>
        <taxon>asterids</taxon>
        <taxon>campanulids</taxon>
        <taxon>Asterales</taxon>
        <taxon>Asteraceae</taxon>
        <taxon>Cichorioideae</taxon>
        <taxon>Cichorieae</taxon>
        <taxon>Lactucinae</taxon>
        <taxon>Lactuca</taxon>
    </lineage>
</organism>
<dbReference type="InterPro" id="IPR057670">
    <property type="entry name" value="SH3_retrovirus"/>
</dbReference>
<dbReference type="Proteomes" id="UP000235145">
    <property type="component" value="Unassembled WGS sequence"/>
</dbReference>
<dbReference type="AlphaFoldDB" id="A0A9R1VZ63"/>
<dbReference type="EMBL" id="NBSK02000003">
    <property type="protein sequence ID" value="KAJ0216757.1"/>
    <property type="molecule type" value="Genomic_DNA"/>
</dbReference>
<evidence type="ECO:0000259" key="1">
    <source>
        <dbReference type="Pfam" id="PF25597"/>
    </source>
</evidence>
<gene>
    <name evidence="2" type="ORF">LSAT_V11C300136620</name>
</gene>
<name>A0A9R1VZ63_LACSA</name>
<sequence length="109" mass="12467">MKSVFIGYAQNNNAYRLLDNESGVVIESRDVEFFKDKFSRDFENSNTIISPNYSNESDESGHFAINLNDGPKTFTEVMSSIDAPMRKEVINDKIDSIMCKETWELTDLP</sequence>
<comment type="caution">
    <text evidence="2">The sequence shown here is derived from an EMBL/GenBank/DDBJ whole genome shotgun (WGS) entry which is preliminary data.</text>
</comment>
<protein>
    <recommendedName>
        <fullName evidence="1">Retroviral polymerase SH3-like domain-containing protein</fullName>
    </recommendedName>
</protein>
<proteinExistence type="predicted"/>
<evidence type="ECO:0000313" key="2">
    <source>
        <dbReference type="EMBL" id="KAJ0216757.1"/>
    </source>
</evidence>